<sequence>MRPKSGTLSPEDRALNHQISKVRIRVENVVCKLKKFCVCSEFYRNSTRRHGLFWGCVASLTNLRTLTGPG</sequence>
<dbReference type="Proteomes" id="UP001185331">
    <property type="component" value="Unassembled WGS sequence"/>
</dbReference>
<feature type="domain" description="DDE Tnp4" evidence="3">
    <location>
        <begin position="4"/>
        <end position="62"/>
    </location>
</feature>
<accession>A0AAE3XJL8</accession>
<gene>
    <name evidence="4" type="ORF">J2Y00_005152</name>
</gene>
<evidence type="ECO:0000256" key="2">
    <source>
        <dbReference type="ARBA" id="ARBA00022723"/>
    </source>
</evidence>
<dbReference type="GO" id="GO:0046872">
    <property type="term" value="F:metal ion binding"/>
    <property type="evidence" value="ECO:0007669"/>
    <property type="project" value="UniProtKB-KW"/>
</dbReference>
<evidence type="ECO:0000313" key="5">
    <source>
        <dbReference type="Proteomes" id="UP001185331"/>
    </source>
</evidence>
<comment type="caution">
    <text evidence="4">The sequence shown here is derived from an EMBL/GenBank/DDBJ whole genome shotgun (WGS) entry which is preliminary data.</text>
</comment>
<dbReference type="RefSeq" id="WP_409013752.1">
    <property type="nucleotide sequence ID" value="NZ_JAVDQJ010000041.1"/>
</dbReference>
<dbReference type="Pfam" id="PF13359">
    <property type="entry name" value="DDE_Tnp_4"/>
    <property type="match status" value="1"/>
</dbReference>
<reference evidence="4" key="1">
    <citation type="submission" date="2023-07" db="EMBL/GenBank/DDBJ databases">
        <title>Sorghum-associated microbial communities from plants grown in Nebraska, USA.</title>
        <authorList>
            <person name="Schachtman D."/>
        </authorList>
    </citation>
    <scope>NUCLEOTIDE SEQUENCE</scope>
    <source>
        <strain evidence="4">BE330</strain>
    </source>
</reference>
<evidence type="ECO:0000313" key="4">
    <source>
        <dbReference type="EMBL" id="MDR6221515.1"/>
    </source>
</evidence>
<evidence type="ECO:0000259" key="3">
    <source>
        <dbReference type="Pfam" id="PF13359"/>
    </source>
</evidence>
<dbReference type="AlphaFoldDB" id="A0AAE3XJL8"/>
<keyword evidence="2" id="KW-0479">Metal-binding</keyword>
<protein>
    <recommendedName>
        <fullName evidence="3">DDE Tnp4 domain-containing protein</fullName>
    </recommendedName>
</protein>
<comment type="cofactor">
    <cofactor evidence="1">
        <name>a divalent metal cation</name>
        <dbReference type="ChEBI" id="CHEBI:60240"/>
    </cofactor>
</comment>
<dbReference type="InterPro" id="IPR027806">
    <property type="entry name" value="HARBI1_dom"/>
</dbReference>
<dbReference type="EMBL" id="JAVDQK010000042">
    <property type="protein sequence ID" value="MDR6221515.1"/>
    <property type="molecule type" value="Genomic_DNA"/>
</dbReference>
<proteinExistence type="predicted"/>
<evidence type="ECO:0000256" key="1">
    <source>
        <dbReference type="ARBA" id="ARBA00001968"/>
    </source>
</evidence>
<organism evidence="4 5">
    <name type="scientific">Deinococcus soli</name>
    <name type="common">ex Cha et al. 2016</name>
    <dbReference type="NCBI Taxonomy" id="1309411"/>
    <lineage>
        <taxon>Bacteria</taxon>
        <taxon>Thermotogati</taxon>
        <taxon>Deinococcota</taxon>
        <taxon>Deinococci</taxon>
        <taxon>Deinococcales</taxon>
        <taxon>Deinococcaceae</taxon>
        <taxon>Deinococcus</taxon>
    </lineage>
</organism>
<name>A0AAE3XJL8_9DEIO</name>